<feature type="transmembrane region" description="Helical" evidence="1">
    <location>
        <begin position="42"/>
        <end position="57"/>
    </location>
</feature>
<feature type="transmembrane region" description="Helical" evidence="1">
    <location>
        <begin position="93"/>
        <end position="113"/>
    </location>
</feature>
<name>A0AA95EXV1_9BACL</name>
<feature type="transmembrane region" description="Helical" evidence="1">
    <location>
        <begin position="282"/>
        <end position="298"/>
    </location>
</feature>
<feature type="transmembrane region" description="Helical" evidence="1">
    <location>
        <begin position="305"/>
        <end position="323"/>
    </location>
</feature>
<reference evidence="2" key="1">
    <citation type="submission" date="2023-03" db="EMBL/GenBank/DDBJ databases">
        <title>Andean soil-derived lignocellulolytic bacterial consortium as a source of novel taxa and putative plastic-active enzymes.</title>
        <authorList>
            <person name="Diaz-Garcia L."/>
            <person name="Chuvochina M."/>
            <person name="Feuerriegel G."/>
            <person name="Bunk B."/>
            <person name="Sproer C."/>
            <person name="Streit W.R."/>
            <person name="Rodriguez L.M."/>
            <person name="Overmann J."/>
            <person name="Jimenez D.J."/>
        </authorList>
    </citation>
    <scope>NUCLEOTIDE SEQUENCE</scope>
    <source>
        <strain evidence="2">MAG 2441</strain>
    </source>
</reference>
<feature type="transmembrane region" description="Helical" evidence="1">
    <location>
        <begin position="450"/>
        <end position="467"/>
    </location>
</feature>
<feature type="transmembrane region" description="Helical" evidence="1">
    <location>
        <begin position="12"/>
        <end position="30"/>
    </location>
</feature>
<feature type="transmembrane region" description="Helical" evidence="1">
    <location>
        <begin position="148"/>
        <end position="167"/>
    </location>
</feature>
<keyword evidence="1" id="KW-0472">Membrane</keyword>
<feature type="transmembrane region" description="Helical" evidence="1">
    <location>
        <begin position="397"/>
        <end position="420"/>
    </location>
</feature>
<keyword evidence="1" id="KW-0812">Transmembrane</keyword>
<evidence type="ECO:0000256" key="1">
    <source>
        <dbReference type="SAM" id="Phobius"/>
    </source>
</evidence>
<feature type="transmembrane region" description="Helical" evidence="1">
    <location>
        <begin position="258"/>
        <end position="276"/>
    </location>
</feature>
<proteinExistence type="predicted"/>
<evidence type="ECO:0000313" key="2">
    <source>
        <dbReference type="EMBL" id="WEK54931.1"/>
    </source>
</evidence>
<feature type="transmembrane region" description="Helical" evidence="1">
    <location>
        <begin position="64"/>
        <end position="81"/>
    </location>
</feature>
<keyword evidence="3" id="KW-1185">Reference proteome</keyword>
<keyword evidence="1" id="KW-1133">Transmembrane helix</keyword>
<sequence length="471" mass="52411">MNIRMSKLLDERWVRAIAIAGFIALMGYMVGKLTLDPSKVRLLLASAFILILMSFSLRKPQISLYMLLFFLPMLGFIRRTLIPVAGWNSLDPLVLVSPAIAFLLVFHWFYLTYIRRTAAVTYTPLFRMIVWMLIVDCIQIFNPAQGSLFTGFAGVLFYIVPMCYYFVGREYLDAKRMKFILATVYSIGLLVALYGYKQYYFGYYSFEEMWVEISGYTALKVYNIMRPISSFSSASEYAFYLAIAIVIGWVYVLRSKGGLKIVGLLGTVFLYSALFVESARGAIVTVTLALVVISILHARKLSNKIAITIIASLVLTGLFIGMSKLNTTNDLIYHSVIGLTDPLGEQSTTIGHVDRMFEGFIKGFSSPLGHGLGSTTIAAGKFNSASVSSEVDLSNQFIATGFVGGILYLISMIIILKLAIQHARRSAIHLTILGVLIAQAGQWLNGGHYSTVVLIWLLIGFLDKSTLQKEE</sequence>
<protein>
    <recommendedName>
        <fullName evidence="4">O-antigen ligase domain-containing protein</fullName>
    </recommendedName>
</protein>
<dbReference type="Proteomes" id="UP001178662">
    <property type="component" value="Chromosome"/>
</dbReference>
<accession>A0AA95EXV1</accession>
<feature type="transmembrane region" description="Helical" evidence="1">
    <location>
        <begin position="179"/>
        <end position="196"/>
    </location>
</feature>
<feature type="transmembrane region" description="Helical" evidence="1">
    <location>
        <begin position="237"/>
        <end position="253"/>
    </location>
</feature>
<evidence type="ECO:0008006" key="4">
    <source>
        <dbReference type="Google" id="ProtNLM"/>
    </source>
</evidence>
<dbReference type="EMBL" id="CP119317">
    <property type="protein sequence ID" value="WEK54931.1"/>
    <property type="molecule type" value="Genomic_DNA"/>
</dbReference>
<dbReference type="AlphaFoldDB" id="A0AA95EXV1"/>
<evidence type="ECO:0000313" key="3">
    <source>
        <dbReference type="Proteomes" id="UP001178662"/>
    </source>
</evidence>
<gene>
    <name evidence="2" type="ORF">P0Y55_02275</name>
</gene>
<organism evidence="2 3">
    <name type="scientific">Candidatus Cohnella colombiensis</name>
    <dbReference type="NCBI Taxonomy" id="3121368"/>
    <lineage>
        <taxon>Bacteria</taxon>
        <taxon>Bacillati</taxon>
        <taxon>Bacillota</taxon>
        <taxon>Bacilli</taxon>
        <taxon>Bacillales</taxon>
        <taxon>Paenibacillaceae</taxon>
        <taxon>Cohnella</taxon>
    </lineage>
</organism>